<dbReference type="RefSeq" id="XP_040689559.1">
    <property type="nucleotide sequence ID" value="XM_040837845.1"/>
</dbReference>
<evidence type="ECO:0000313" key="2">
    <source>
        <dbReference type="EMBL" id="OJJ35883.1"/>
    </source>
</evidence>
<organism evidence="2 3">
    <name type="scientific">Aspergillus wentii DTO 134E9</name>
    <dbReference type="NCBI Taxonomy" id="1073089"/>
    <lineage>
        <taxon>Eukaryota</taxon>
        <taxon>Fungi</taxon>
        <taxon>Dikarya</taxon>
        <taxon>Ascomycota</taxon>
        <taxon>Pezizomycotina</taxon>
        <taxon>Eurotiomycetes</taxon>
        <taxon>Eurotiomycetidae</taxon>
        <taxon>Eurotiales</taxon>
        <taxon>Aspergillaceae</taxon>
        <taxon>Aspergillus</taxon>
        <taxon>Aspergillus subgen. Cremei</taxon>
    </lineage>
</organism>
<evidence type="ECO:0000313" key="3">
    <source>
        <dbReference type="Proteomes" id="UP000184383"/>
    </source>
</evidence>
<reference evidence="3" key="1">
    <citation type="journal article" date="2017" name="Genome Biol.">
        <title>Comparative genomics reveals high biological diversity and specific adaptations in the industrially and medically important fungal genus Aspergillus.</title>
        <authorList>
            <person name="de Vries R.P."/>
            <person name="Riley R."/>
            <person name="Wiebenga A."/>
            <person name="Aguilar-Osorio G."/>
            <person name="Amillis S."/>
            <person name="Uchima C.A."/>
            <person name="Anderluh G."/>
            <person name="Asadollahi M."/>
            <person name="Askin M."/>
            <person name="Barry K."/>
            <person name="Battaglia E."/>
            <person name="Bayram O."/>
            <person name="Benocci T."/>
            <person name="Braus-Stromeyer S.A."/>
            <person name="Caldana C."/>
            <person name="Canovas D."/>
            <person name="Cerqueira G.C."/>
            <person name="Chen F."/>
            <person name="Chen W."/>
            <person name="Choi C."/>
            <person name="Clum A."/>
            <person name="Dos Santos R.A."/>
            <person name="Damasio A.R."/>
            <person name="Diallinas G."/>
            <person name="Emri T."/>
            <person name="Fekete E."/>
            <person name="Flipphi M."/>
            <person name="Freyberg S."/>
            <person name="Gallo A."/>
            <person name="Gournas C."/>
            <person name="Habgood R."/>
            <person name="Hainaut M."/>
            <person name="Harispe M.L."/>
            <person name="Henrissat B."/>
            <person name="Hilden K.S."/>
            <person name="Hope R."/>
            <person name="Hossain A."/>
            <person name="Karabika E."/>
            <person name="Karaffa L."/>
            <person name="Karanyi Z."/>
            <person name="Krasevec N."/>
            <person name="Kuo A."/>
            <person name="Kusch H."/>
            <person name="LaButti K."/>
            <person name="Lagendijk E.L."/>
            <person name="Lapidus A."/>
            <person name="Levasseur A."/>
            <person name="Lindquist E."/>
            <person name="Lipzen A."/>
            <person name="Logrieco A.F."/>
            <person name="MacCabe A."/>
            <person name="Maekelae M.R."/>
            <person name="Malavazi I."/>
            <person name="Melin P."/>
            <person name="Meyer V."/>
            <person name="Mielnichuk N."/>
            <person name="Miskei M."/>
            <person name="Molnar A.P."/>
            <person name="Mule G."/>
            <person name="Ngan C.Y."/>
            <person name="Orejas M."/>
            <person name="Orosz E."/>
            <person name="Ouedraogo J.P."/>
            <person name="Overkamp K.M."/>
            <person name="Park H.-S."/>
            <person name="Perrone G."/>
            <person name="Piumi F."/>
            <person name="Punt P.J."/>
            <person name="Ram A.F."/>
            <person name="Ramon A."/>
            <person name="Rauscher S."/>
            <person name="Record E."/>
            <person name="Riano-Pachon D.M."/>
            <person name="Robert V."/>
            <person name="Roehrig J."/>
            <person name="Ruller R."/>
            <person name="Salamov A."/>
            <person name="Salih N.S."/>
            <person name="Samson R.A."/>
            <person name="Sandor E."/>
            <person name="Sanguinetti M."/>
            <person name="Schuetze T."/>
            <person name="Sepcic K."/>
            <person name="Shelest E."/>
            <person name="Sherlock G."/>
            <person name="Sophianopoulou V."/>
            <person name="Squina F.M."/>
            <person name="Sun H."/>
            <person name="Susca A."/>
            <person name="Todd R.B."/>
            <person name="Tsang A."/>
            <person name="Unkles S.E."/>
            <person name="van de Wiele N."/>
            <person name="van Rossen-Uffink D."/>
            <person name="Oliveira J.V."/>
            <person name="Vesth T.C."/>
            <person name="Visser J."/>
            <person name="Yu J.-H."/>
            <person name="Zhou M."/>
            <person name="Andersen M.R."/>
            <person name="Archer D.B."/>
            <person name="Baker S.E."/>
            <person name="Benoit I."/>
            <person name="Brakhage A.A."/>
            <person name="Braus G.H."/>
            <person name="Fischer R."/>
            <person name="Frisvad J.C."/>
            <person name="Goldman G.H."/>
            <person name="Houbraken J."/>
            <person name="Oakley B."/>
            <person name="Pocsi I."/>
            <person name="Scazzocchio C."/>
            <person name="Seiboth B."/>
            <person name="vanKuyk P.A."/>
            <person name="Wortman J."/>
            <person name="Dyer P.S."/>
            <person name="Grigoriev I.V."/>
        </authorList>
    </citation>
    <scope>NUCLEOTIDE SEQUENCE [LARGE SCALE GENOMIC DNA]</scope>
    <source>
        <strain evidence="3">DTO 134E9</strain>
    </source>
</reference>
<dbReference type="InterPro" id="IPR009091">
    <property type="entry name" value="RCC1/BLIP-II"/>
</dbReference>
<dbReference type="InterPro" id="IPR051553">
    <property type="entry name" value="Ran_GTPase-activating"/>
</dbReference>
<evidence type="ECO:0000256" key="1">
    <source>
        <dbReference type="PROSITE-ProRule" id="PRU00235"/>
    </source>
</evidence>
<dbReference type="Proteomes" id="UP000184383">
    <property type="component" value="Unassembled WGS sequence"/>
</dbReference>
<accession>A0A1L9RLW7</accession>
<gene>
    <name evidence="2" type="ORF">ASPWEDRAFT_531814</name>
</gene>
<dbReference type="VEuPathDB" id="FungiDB:ASPWEDRAFT_531814"/>
<protein>
    <recommendedName>
        <fullName evidence="4">RCC1/BLIP-II</fullName>
    </recommendedName>
</protein>
<feature type="repeat" description="RCC1" evidence="1">
    <location>
        <begin position="117"/>
        <end position="175"/>
    </location>
</feature>
<dbReference type="PANTHER" id="PTHR45982">
    <property type="entry name" value="REGULATOR OF CHROMOSOME CONDENSATION"/>
    <property type="match status" value="1"/>
</dbReference>
<name>A0A1L9RLW7_ASPWE</name>
<proteinExistence type="predicted"/>
<dbReference type="Gene3D" id="2.130.10.30">
    <property type="entry name" value="Regulator of chromosome condensation 1/beta-lactamase-inhibitor protein II"/>
    <property type="match status" value="1"/>
</dbReference>
<dbReference type="PANTHER" id="PTHR45982:SF1">
    <property type="entry name" value="REGULATOR OF CHROMOSOME CONDENSATION"/>
    <property type="match status" value="1"/>
</dbReference>
<keyword evidence="3" id="KW-1185">Reference proteome</keyword>
<dbReference type="GO" id="GO:0005085">
    <property type="term" value="F:guanyl-nucleotide exchange factor activity"/>
    <property type="evidence" value="ECO:0007669"/>
    <property type="project" value="TreeGrafter"/>
</dbReference>
<dbReference type="GeneID" id="63753693"/>
<dbReference type="Pfam" id="PF13540">
    <property type="entry name" value="RCC1_2"/>
    <property type="match status" value="1"/>
</dbReference>
<dbReference type="OrthoDB" id="5370059at2759"/>
<dbReference type="STRING" id="1073089.A0A1L9RLW7"/>
<dbReference type="SUPFAM" id="SSF50985">
    <property type="entry name" value="RCC1/BLIP-II"/>
    <property type="match status" value="1"/>
</dbReference>
<dbReference type="EMBL" id="KV878212">
    <property type="protein sequence ID" value="OJJ35883.1"/>
    <property type="molecule type" value="Genomic_DNA"/>
</dbReference>
<dbReference type="PROSITE" id="PS50012">
    <property type="entry name" value="RCC1_3"/>
    <property type="match status" value="1"/>
</dbReference>
<dbReference type="AlphaFoldDB" id="A0A1L9RLW7"/>
<dbReference type="GO" id="GO:0005737">
    <property type="term" value="C:cytoplasm"/>
    <property type="evidence" value="ECO:0007669"/>
    <property type="project" value="TreeGrafter"/>
</dbReference>
<evidence type="ECO:0008006" key="4">
    <source>
        <dbReference type="Google" id="ProtNLM"/>
    </source>
</evidence>
<sequence>MCSFLETSPPSYHPLHTATFCSPIVKLTKEFAILTESGEVYIWGNSLPEQPPTPSDDDEEFDNALFEAAWLGTPIEIDRWPSRLPVALDYEPRKLPLPPIRRLSTGACNSICITGSGQLFIWGYKHDKWPEIRDTSDKYGTELREATIPAGSGDARLRVKDAAAGREHVVVLTEDGSLWSAGDGLYGQLGIGLRQFGLCSEGGVIDMLENYTEEEFAVDWQRMDMEALGGQKCEAVFADGENTLILTKDQCLRDSLRWNA</sequence>
<dbReference type="InterPro" id="IPR000408">
    <property type="entry name" value="Reg_chr_condens"/>
</dbReference>